<feature type="region of interest" description="Disordered" evidence="1">
    <location>
        <begin position="218"/>
        <end position="254"/>
    </location>
</feature>
<organism evidence="2 3">
    <name type="scientific">Pseudozyma hubeiensis (strain SY62)</name>
    <name type="common">Yeast</name>
    <dbReference type="NCBI Taxonomy" id="1305764"/>
    <lineage>
        <taxon>Eukaryota</taxon>
        <taxon>Fungi</taxon>
        <taxon>Dikarya</taxon>
        <taxon>Basidiomycota</taxon>
        <taxon>Ustilaginomycotina</taxon>
        <taxon>Ustilaginomycetes</taxon>
        <taxon>Ustilaginales</taxon>
        <taxon>Ustilaginaceae</taxon>
        <taxon>Pseudozyma</taxon>
    </lineage>
</organism>
<accession>R9P957</accession>
<dbReference type="RefSeq" id="XP_012191456.1">
    <property type="nucleotide sequence ID" value="XM_012336066.1"/>
</dbReference>
<dbReference type="EMBL" id="DF238814">
    <property type="protein sequence ID" value="GAC97869.1"/>
    <property type="molecule type" value="Genomic_DNA"/>
</dbReference>
<feature type="region of interest" description="Disordered" evidence="1">
    <location>
        <begin position="498"/>
        <end position="523"/>
    </location>
</feature>
<feature type="compositionally biased region" description="Basic and acidic residues" evidence="1">
    <location>
        <begin position="11"/>
        <end position="28"/>
    </location>
</feature>
<dbReference type="OrthoDB" id="2556779at2759"/>
<dbReference type="eggNOG" id="ENOG502SEGK">
    <property type="taxonomic scope" value="Eukaryota"/>
</dbReference>
<evidence type="ECO:0000313" key="2">
    <source>
        <dbReference type="EMBL" id="GAC97869.1"/>
    </source>
</evidence>
<evidence type="ECO:0000256" key="1">
    <source>
        <dbReference type="SAM" id="MobiDB-lite"/>
    </source>
</evidence>
<feature type="compositionally biased region" description="Basic and acidic residues" evidence="1">
    <location>
        <begin position="54"/>
        <end position="66"/>
    </location>
</feature>
<dbReference type="AlphaFoldDB" id="R9P957"/>
<feature type="region of interest" description="Disordered" evidence="1">
    <location>
        <begin position="153"/>
        <end position="175"/>
    </location>
</feature>
<feature type="compositionally biased region" description="Basic residues" evidence="1">
    <location>
        <begin position="402"/>
        <end position="413"/>
    </location>
</feature>
<dbReference type="Proteomes" id="UP000014071">
    <property type="component" value="Unassembled WGS sequence"/>
</dbReference>
<proteinExistence type="predicted"/>
<protein>
    <submittedName>
        <fullName evidence="2">Uncharacterized protein</fullName>
    </submittedName>
</protein>
<reference evidence="3" key="1">
    <citation type="journal article" date="2013" name="Genome Announc.">
        <title>Draft genome sequence of the basidiomycetous yeast-like fungus Pseudozyma hubeiensis SY62, which produces an abundant amount of the biosurfactant mannosylerythritol lipids.</title>
        <authorList>
            <person name="Konishi M."/>
            <person name="Hatada Y."/>
            <person name="Horiuchi J."/>
        </authorList>
    </citation>
    <scope>NUCLEOTIDE SEQUENCE [LARGE SCALE GENOMIC DNA]</scope>
    <source>
        <strain evidence="3">SY62</strain>
    </source>
</reference>
<name>R9P957_PSEHS</name>
<sequence length="545" mass="60681">MLHCRMSLRPEASKANHARDAAHREPSRRTYSTNEQRMVPSQPYRIPSQLRDLQPFKDRRSMEPKRRSIMSKAGILDPNSQHAPVERDASHRDGFQIVSQRRVDLPSEQLDYWQQIKQEDTKADTLFPSLLAGIEPFSQSNVQSAFRAPEASVTTNGCEPNQANARPSNYIPSSQTSFSQTSIDWSPLEVFPSTSFAPLRNAEAGRLFQQPFPSPSLPQSSCVRPSVEMHPADTNAPFTPRPGTSGGELGDRNEESGRIKDIQESIHCFWLVSENRMARIQDDLNDVSTRLKTSFEEQRRIVSQIEQILPLQVQIAQKVVRAAEDRKLIFGRIKSLEESSAASQKNFQSTLEAMQAELRGGIESLQEIVTKPKRLTPPKPKSDAPVPTASTTATTTTSSTKSTKRPSPPRKKTSPQGAKKAKLVSGGEEDCSVPPTPPPSADSRVSPGQERARAIGESVCHLQASYEHQHHEPHQPLYQNQARARSLGGWQHESQYQSHSQPIAPGHRPSASFDQTQLQPRPHTAAPCLHDVKQSMGSIEMPLHK</sequence>
<dbReference type="GeneID" id="24110735"/>
<gene>
    <name evidence="2" type="ORF">PHSY_005457</name>
</gene>
<feature type="compositionally biased region" description="Low complexity" evidence="1">
    <location>
        <begin position="387"/>
        <end position="401"/>
    </location>
</feature>
<keyword evidence="3" id="KW-1185">Reference proteome</keyword>
<dbReference type="STRING" id="1305764.R9P957"/>
<evidence type="ECO:0000313" key="3">
    <source>
        <dbReference type="Proteomes" id="UP000014071"/>
    </source>
</evidence>
<feature type="region of interest" description="Disordered" evidence="1">
    <location>
        <begin position="369"/>
        <end position="456"/>
    </location>
</feature>
<feature type="region of interest" description="Disordered" evidence="1">
    <location>
        <begin position="1"/>
        <end position="88"/>
    </location>
</feature>
<dbReference type="HOGENOM" id="CLU_544197_0_0_1"/>